<accession>A0A9W9KUV3</accession>
<dbReference type="RefSeq" id="XP_056516794.1">
    <property type="nucleotide sequence ID" value="XM_056670421.1"/>
</dbReference>
<dbReference type="EMBL" id="JAPQKL010000008">
    <property type="protein sequence ID" value="KAJ5120290.1"/>
    <property type="molecule type" value="Genomic_DNA"/>
</dbReference>
<reference evidence="1" key="1">
    <citation type="submission" date="2022-11" db="EMBL/GenBank/DDBJ databases">
        <authorList>
            <person name="Petersen C."/>
        </authorList>
    </citation>
    <scope>NUCLEOTIDE SEQUENCE</scope>
    <source>
        <strain evidence="1">IBT 22155</strain>
    </source>
</reference>
<keyword evidence="2" id="KW-1185">Reference proteome</keyword>
<reference evidence="1" key="2">
    <citation type="journal article" date="2023" name="IMA Fungus">
        <title>Comparative genomic study of the Penicillium genus elucidates a diverse pangenome and 15 lateral gene transfer events.</title>
        <authorList>
            <person name="Petersen C."/>
            <person name="Sorensen T."/>
            <person name="Nielsen M.R."/>
            <person name="Sondergaard T.E."/>
            <person name="Sorensen J.L."/>
            <person name="Fitzpatrick D.A."/>
            <person name="Frisvad J.C."/>
            <person name="Nielsen K.L."/>
        </authorList>
    </citation>
    <scope>NUCLEOTIDE SEQUENCE</scope>
    <source>
        <strain evidence="1">IBT 22155</strain>
    </source>
</reference>
<protein>
    <submittedName>
        <fullName evidence="1">Uncharacterized protein</fullName>
    </submittedName>
</protein>
<gene>
    <name evidence="1" type="ORF">N7515_009678</name>
</gene>
<evidence type="ECO:0000313" key="2">
    <source>
        <dbReference type="Proteomes" id="UP001149079"/>
    </source>
</evidence>
<organism evidence="1 2">
    <name type="scientific">Penicillium bovifimosum</name>
    <dbReference type="NCBI Taxonomy" id="126998"/>
    <lineage>
        <taxon>Eukaryota</taxon>
        <taxon>Fungi</taxon>
        <taxon>Dikarya</taxon>
        <taxon>Ascomycota</taxon>
        <taxon>Pezizomycotina</taxon>
        <taxon>Eurotiomycetes</taxon>
        <taxon>Eurotiomycetidae</taxon>
        <taxon>Eurotiales</taxon>
        <taxon>Aspergillaceae</taxon>
        <taxon>Penicillium</taxon>
    </lineage>
</organism>
<dbReference type="Proteomes" id="UP001149079">
    <property type="component" value="Unassembled WGS sequence"/>
</dbReference>
<comment type="caution">
    <text evidence="1">The sequence shown here is derived from an EMBL/GenBank/DDBJ whole genome shotgun (WGS) entry which is preliminary data.</text>
</comment>
<name>A0A9W9KUV3_9EURO</name>
<sequence>MRTSAGITSATTMPKLPAGLTAIRPWLIELEAGGAFALTMHVNPEPSIAHVNVPGVDDLTTIDAASVPVYAEWEVSDDVPNHSCSGSSHSILFHAPIMKSLLARLPDKTLPNMSEYGAEHIADRTSLISLVNS</sequence>
<evidence type="ECO:0000313" key="1">
    <source>
        <dbReference type="EMBL" id="KAJ5120290.1"/>
    </source>
</evidence>
<proteinExistence type="predicted"/>
<dbReference type="AlphaFoldDB" id="A0A9W9KUV3"/>
<dbReference type="GeneID" id="81409592"/>